<dbReference type="InterPro" id="IPR017136">
    <property type="entry name" value="UCP037205"/>
</dbReference>
<dbReference type="PANTHER" id="PTHR37463">
    <property type="entry name" value="GSL3115 PROTEIN"/>
    <property type="match status" value="1"/>
</dbReference>
<dbReference type="AlphaFoldDB" id="A0A8K2A775"/>
<name>A0A8K2A775_9CYAN</name>
<keyword evidence="3" id="KW-1185">Reference proteome</keyword>
<protein>
    <submittedName>
        <fullName evidence="2">DUF2256 domain-containing protein</fullName>
    </submittedName>
</protein>
<sequence length="63" mass="7714">MNRPRSKSELPTKICPVCQRPFTWRKKWANCWEEVRYCSQRCRRHRDDGDSRSSTRPPQDPRH</sequence>
<accession>A0A8K2A775</accession>
<evidence type="ECO:0000256" key="1">
    <source>
        <dbReference type="SAM" id="MobiDB-lite"/>
    </source>
</evidence>
<dbReference type="EMBL" id="WVIC01000005">
    <property type="protein sequence ID" value="NCJ05705.1"/>
    <property type="molecule type" value="Genomic_DNA"/>
</dbReference>
<feature type="region of interest" description="Disordered" evidence="1">
    <location>
        <begin position="43"/>
        <end position="63"/>
    </location>
</feature>
<proteinExistence type="predicted"/>
<organism evidence="2 3">
    <name type="scientific">Petrachloros mirabilis ULC683</name>
    <dbReference type="NCBI Taxonomy" id="2781853"/>
    <lineage>
        <taxon>Bacteria</taxon>
        <taxon>Bacillati</taxon>
        <taxon>Cyanobacteriota</taxon>
        <taxon>Cyanophyceae</taxon>
        <taxon>Synechococcales</taxon>
        <taxon>Petrachlorosaceae</taxon>
        <taxon>Petrachloros</taxon>
        <taxon>Petrachloros mirabilis</taxon>
    </lineage>
</organism>
<comment type="caution">
    <text evidence="2">The sequence shown here is derived from an EMBL/GenBank/DDBJ whole genome shotgun (WGS) entry which is preliminary data.</text>
</comment>
<dbReference type="RefSeq" id="WP_161824173.1">
    <property type="nucleotide sequence ID" value="NZ_WVIC01000005.1"/>
</dbReference>
<dbReference type="Pfam" id="PF10013">
    <property type="entry name" value="DUF2256"/>
    <property type="match status" value="1"/>
</dbReference>
<feature type="compositionally biased region" description="Basic and acidic residues" evidence="1">
    <location>
        <begin position="45"/>
        <end position="63"/>
    </location>
</feature>
<dbReference type="PANTHER" id="PTHR37463:SF1">
    <property type="entry name" value="DUF2256 DOMAIN-CONTAINING PROTEIN"/>
    <property type="match status" value="1"/>
</dbReference>
<dbReference type="Proteomes" id="UP000607397">
    <property type="component" value="Unassembled WGS sequence"/>
</dbReference>
<evidence type="ECO:0000313" key="3">
    <source>
        <dbReference type="Proteomes" id="UP000607397"/>
    </source>
</evidence>
<reference evidence="2" key="1">
    <citation type="submission" date="2019-12" db="EMBL/GenBank/DDBJ databases">
        <title>High-Quality draft genome sequences of three cyanobacteria isolated from the limestone walls of the Old Cathedral of Coimbra.</title>
        <authorList>
            <person name="Tiago I."/>
            <person name="Soares F."/>
            <person name="Portugal A."/>
        </authorList>
    </citation>
    <scope>NUCLEOTIDE SEQUENCE [LARGE SCALE GENOMIC DNA]</scope>
    <source>
        <strain evidence="2">C</strain>
    </source>
</reference>
<gene>
    <name evidence="2" type="ORF">GS597_04100</name>
</gene>
<evidence type="ECO:0000313" key="2">
    <source>
        <dbReference type="EMBL" id="NCJ05705.1"/>
    </source>
</evidence>